<feature type="compositionally biased region" description="Polar residues" evidence="1">
    <location>
        <begin position="401"/>
        <end position="417"/>
    </location>
</feature>
<keyword evidence="2" id="KW-1133">Transmembrane helix</keyword>
<evidence type="ECO:0008006" key="6">
    <source>
        <dbReference type="Google" id="ProtNLM"/>
    </source>
</evidence>
<dbReference type="AlphaFoldDB" id="A0AAD6Y4R5"/>
<protein>
    <recommendedName>
        <fullName evidence="6">Transmembrane protein</fullName>
    </recommendedName>
</protein>
<feature type="compositionally biased region" description="Low complexity" evidence="1">
    <location>
        <begin position="456"/>
        <end position="474"/>
    </location>
</feature>
<feature type="chain" id="PRO_5042124991" description="Transmembrane protein" evidence="3">
    <location>
        <begin position="22"/>
        <end position="521"/>
    </location>
</feature>
<comment type="caution">
    <text evidence="4">The sequence shown here is derived from an EMBL/GenBank/DDBJ whole genome shotgun (WGS) entry which is preliminary data.</text>
</comment>
<reference evidence="4" key="1">
    <citation type="submission" date="2023-03" db="EMBL/GenBank/DDBJ databases">
        <title>Massive genome expansion in bonnet fungi (Mycena s.s.) driven by repeated elements and novel gene families across ecological guilds.</title>
        <authorList>
            <consortium name="Lawrence Berkeley National Laboratory"/>
            <person name="Harder C.B."/>
            <person name="Miyauchi S."/>
            <person name="Viragh M."/>
            <person name="Kuo A."/>
            <person name="Thoen E."/>
            <person name="Andreopoulos B."/>
            <person name="Lu D."/>
            <person name="Skrede I."/>
            <person name="Drula E."/>
            <person name="Henrissat B."/>
            <person name="Morin E."/>
            <person name="Kohler A."/>
            <person name="Barry K."/>
            <person name="LaButti K."/>
            <person name="Morin E."/>
            <person name="Salamov A."/>
            <person name="Lipzen A."/>
            <person name="Mereny Z."/>
            <person name="Hegedus B."/>
            <person name="Baldrian P."/>
            <person name="Stursova M."/>
            <person name="Weitz H."/>
            <person name="Taylor A."/>
            <person name="Grigoriev I.V."/>
            <person name="Nagy L.G."/>
            <person name="Martin F."/>
            <person name="Kauserud H."/>
        </authorList>
    </citation>
    <scope>NUCLEOTIDE SEQUENCE</scope>
    <source>
        <strain evidence="4">9144</strain>
    </source>
</reference>
<dbReference type="EMBL" id="JARJCW010000069">
    <property type="protein sequence ID" value="KAJ7199241.1"/>
    <property type="molecule type" value="Genomic_DNA"/>
</dbReference>
<feature type="compositionally biased region" description="Basic and acidic residues" evidence="1">
    <location>
        <begin position="477"/>
        <end position="494"/>
    </location>
</feature>
<sequence>MHTLPTALFTWALFHISAVNGQTSEAVPFVWNAIPNLVVCEPATVSWLFSPLFGESLITLSVTNFNVAQPAAPASTATGSFSIHDATAVSRGSVSRRDLVDQEITPGFISATTHNFTWSSVNVSAGWYELQASFAEAVDTISSPSFYVALGFDASCLLPPASTTSLPSSAGTPASTPISTTTSGGTATSSGDAASSSGAVLPVSAVSTFKVNRGAIAGGVIGALAIIAAVIAAYFYLRYASASSGAPPKRRGIRRWTGLSSTDSKAQPYPSAVRTAGGANDRHYSQPDSIGPMIYHDSNVYAIGNVGIDSRTSRMTTGLDEDDVAALFDSPSEEKFSSPTHGSQIRSPFSDTGHEDDAVPLDLITSSQANNVTRNSSTSTSSYMNSNNFSRPRSHPGSPYGSPTSTEGPHNATSSSLGHGDSSYPPSPAFPSGTSAVAVPAPAGRRVGRKPVPQYNPNDPALAATAASPLPTVPDSDSSREGSLRGAPREDWPHLAHKGSFGTEGRPVHYLVPDMPPPPRD</sequence>
<feature type="signal peptide" evidence="3">
    <location>
        <begin position="1"/>
        <end position="21"/>
    </location>
</feature>
<organism evidence="4 5">
    <name type="scientific">Mycena pura</name>
    <dbReference type="NCBI Taxonomy" id="153505"/>
    <lineage>
        <taxon>Eukaryota</taxon>
        <taxon>Fungi</taxon>
        <taxon>Dikarya</taxon>
        <taxon>Basidiomycota</taxon>
        <taxon>Agaricomycotina</taxon>
        <taxon>Agaricomycetes</taxon>
        <taxon>Agaricomycetidae</taxon>
        <taxon>Agaricales</taxon>
        <taxon>Marasmiineae</taxon>
        <taxon>Mycenaceae</taxon>
        <taxon>Mycena</taxon>
    </lineage>
</organism>
<keyword evidence="2" id="KW-0472">Membrane</keyword>
<proteinExistence type="predicted"/>
<feature type="region of interest" description="Disordered" evidence="1">
    <location>
        <begin position="243"/>
        <end position="289"/>
    </location>
</feature>
<feature type="region of interest" description="Disordered" evidence="1">
    <location>
        <begin position="331"/>
        <end position="521"/>
    </location>
</feature>
<keyword evidence="3" id="KW-0732">Signal</keyword>
<dbReference type="Proteomes" id="UP001219525">
    <property type="component" value="Unassembled WGS sequence"/>
</dbReference>
<accession>A0AAD6Y4R5</accession>
<evidence type="ECO:0000313" key="4">
    <source>
        <dbReference type="EMBL" id="KAJ7199241.1"/>
    </source>
</evidence>
<feature type="transmembrane region" description="Helical" evidence="2">
    <location>
        <begin position="215"/>
        <end position="237"/>
    </location>
</feature>
<feature type="region of interest" description="Disordered" evidence="1">
    <location>
        <begin position="165"/>
        <end position="197"/>
    </location>
</feature>
<evidence type="ECO:0000256" key="1">
    <source>
        <dbReference type="SAM" id="MobiDB-lite"/>
    </source>
</evidence>
<feature type="compositionally biased region" description="Polar residues" evidence="1">
    <location>
        <begin position="337"/>
        <end position="350"/>
    </location>
</feature>
<gene>
    <name evidence="4" type="ORF">GGX14DRAFT_468383</name>
</gene>
<name>A0AAD6Y4R5_9AGAR</name>
<evidence type="ECO:0000256" key="3">
    <source>
        <dbReference type="SAM" id="SignalP"/>
    </source>
</evidence>
<feature type="compositionally biased region" description="Low complexity" evidence="1">
    <location>
        <begin position="436"/>
        <end position="445"/>
    </location>
</feature>
<feature type="compositionally biased region" description="Low complexity" evidence="1">
    <location>
        <begin position="370"/>
        <end position="390"/>
    </location>
</feature>
<keyword evidence="2" id="KW-0812">Transmembrane</keyword>
<evidence type="ECO:0000256" key="2">
    <source>
        <dbReference type="SAM" id="Phobius"/>
    </source>
</evidence>
<keyword evidence="5" id="KW-1185">Reference proteome</keyword>
<evidence type="ECO:0000313" key="5">
    <source>
        <dbReference type="Proteomes" id="UP001219525"/>
    </source>
</evidence>